<name>A0A1W1ZEH7_9HYPH</name>
<evidence type="ECO:0000313" key="5">
    <source>
        <dbReference type="EMBL" id="SMC46870.1"/>
    </source>
</evidence>
<organism evidence="5 6">
    <name type="scientific">Fulvimarina manganoxydans</name>
    <dbReference type="NCBI Taxonomy" id="937218"/>
    <lineage>
        <taxon>Bacteria</taxon>
        <taxon>Pseudomonadati</taxon>
        <taxon>Pseudomonadota</taxon>
        <taxon>Alphaproteobacteria</taxon>
        <taxon>Hyphomicrobiales</taxon>
        <taxon>Aurantimonadaceae</taxon>
        <taxon>Fulvimarina</taxon>
    </lineage>
</organism>
<evidence type="ECO:0000256" key="1">
    <source>
        <dbReference type="ARBA" id="ARBA00009477"/>
    </source>
</evidence>
<dbReference type="Pfam" id="PF25954">
    <property type="entry name" value="Beta-barrel_RND_2"/>
    <property type="match status" value="1"/>
</dbReference>
<keyword evidence="2" id="KW-0175">Coiled coil</keyword>
<dbReference type="Gene3D" id="2.40.420.20">
    <property type="match status" value="1"/>
</dbReference>
<dbReference type="PANTHER" id="PTHR30469">
    <property type="entry name" value="MULTIDRUG RESISTANCE PROTEIN MDTA"/>
    <property type="match status" value="1"/>
</dbReference>
<dbReference type="Gene3D" id="2.40.30.170">
    <property type="match status" value="1"/>
</dbReference>
<dbReference type="SUPFAM" id="SSF111369">
    <property type="entry name" value="HlyD-like secretion proteins"/>
    <property type="match status" value="1"/>
</dbReference>
<evidence type="ECO:0000256" key="2">
    <source>
        <dbReference type="SAM" id="Coils"/>
    </source>
</evidence>
<dbReference type="Gene3D" id="2.40.50.100">
    <property type="match status" value="1"/>
</dbReference>
<dbReference type="PANTHER" id="PTHR30469:SF15">
    <property type="entry name" value="HLYD FAMILY OF SECRETION PROTEINS"/>
    <property type="match status" value="1"/>
</dbReference>
<evidence type="ECO:0000259" key="4">
    <source>
        <dbReference type="Pfam" id="PF25989"/>
    </source>
</evidence>
<feature type="coiled-coil region" evidence="2">
    <location>
        <begin position="104"/>
        <end position="148"/>
    </location>
</feature>
<dbReference type="EMBL" id="FWXR01000002">
    <property type="protein sequence ID" value="SMC46870.1"/>
    <property type="molecule type" value="Genomic_DNA"/>
</dbReference>
<comment type="similarity">
    <text evidence="1">Belongs to the membrane fusion protein (MFP) (TC 8.A.1) family.</text>
</comment>
<reference evidence="5 6" key="1">
    <citation type="submission" date="2017-04" db="EMBL/GenBank/DDBJ databases">
        <authorList>
            <person name="Afonso C.L."/>
            <person name="Miller P.J."/>
            <person name="Scott M.A."/>
            <person name="Spackman E."/>
            <person name="Goraichik I."/>
            <person name="Dimitrov K.M."/>
            <person name="Suarez D.L."/>
            <person name="Swayne D.E."/>
        </authorList>
    </citation>
    <scope>NUCLEOTIDE SEQUENCE [LARGE SCALE GENOMIC DNA]</scope>
    <source>
        <strain evidence="5 6">CGMCC 1.10972</strain>
    </source>
</reference>
<proteinExistence type="inferred from homology"/>
<dbReference type="FunFam" id="2.40.30.170:FF:000010">
    <property type="entry name" value="Efflux RND transporter periplasmic adaptor subunit"/>
    <property type="match status" value="1"/>
</dbReference>
<gene>
    <name evidence="5" type="ORF">SAMN06297251_102369</name>
</gene>
<feature type="domain" description="YknX-like C-terminal permuted SH3-like" evidence="4">
    <location>
        <begin position="282"/>
        <end position="350"/>
    </location>
</feature>
<dbReference type="GO" id="GO:0015562">
    <property type="term" value="F:efflux transmembrane transporter activity"/>
    <property type="evidence" value="ECO:0007669"/>
    <property type="project" value="TreeGrafter"/>
</dbReference>
<accession>A0A1W1ZEH7</accession>
<dbReference type="AlphaFoldDB" id="A0A1W1ZEH7"/>
<dbReference type="Gene3D" id="1.10.287.470">
    <property type="entry name" value="Helix hairpin bin"/>
    <property type="match status" value="1"/>
</dbReference>
<dbReference type="GO" id="GO:1990281">
    <property type="term" value="C:efflux pump complex"/>
    <property type="evidence" value="ECO:0007669"/>
    <property type="project" value="TreeGrafter"/>
</dbReference>
<evidence type="ECO:0000313" key="6">
    <source>
        <dbReference type="Proteomes" id="UP000192656"/>
    </source>
</evidence>
<protein>
    <submittedName>
        <fullName evidence="5">Membrane fusion protein, multidrug efflux system</fullName>
    </submittedName>
</protein>
<dbReference type="InterPro" id="IPR058792">
    <property type="entry name" value="Beta-barrel_RND_2"/>
</dbReference>
<evidence type="ECO:0000259" key="3">
    <source>
        <dbReference type="Pfam" id="PF25954"/>
    </source>
</evidence>
<dbReference type="NCBIfam" id="TIGR01730">
    <property type="entry name" value="RND_mfp"/>
    <property type="match status" value="1"/>
</dbReference>
<sequence length="361" mass="39297">MAKAIRWIVGLLVVAAFAGAGVYGTRYLTGTQSEPAAKQERSATRIAVSTPQRRNLEDRYSAVGTVLPLRSIELRPLAAGRVVSAPVSSGDQLSEGDLVFELDSRAARAELANAEASFEEARQELERFEELEDRNISSEARIETVRAAYRRAEAALQLRRANLDDRRLLAPFDGVVGAYDLDPGEYIDPATVVSTLQDLSAVEAEFALPERYFARARKGQTVRLSARPYPDRRFTGEVDFVSPTIAEGSRSFDVRVRVDNDDRALAGGMFVDAELVFETYEGLTVPDDAVISEGSATYVFTVEDGRARRTDIALGQSSDGQSEIVDGLNEEAQVVVTGWDNLSDGAPVEIVGEAALDEVLD</sequence>
<keyword evidence="6" id="KW-1185">Reference proteome</keyword>
<feature type="domain" description="CusB-like beta-barrel" evidence="3">
    <location>
        <begin position="205"/>
        <end position="275"/>
    </location>
</feature>
<dbReference type="Pfam" id="PF25989">
    <property type="entry name" value="YknX_C"/>
    <property type="match status" value="1"/>
</dbReference>
<dbReference type="InterPro" id="IPR006143">
    <property type="entry name" value="RND_pump_MFP"/>
</dbReference>
<dbReference type="STRING" id="937218.SAMN06297251_102369"/>
<dbReference type="RefSeq" id="WP_170923165.1">
    <property type="nucleotide sequence ID" value="NZ_FWXR01000002.1"/>
</dbReference>
<dbReference type="Proteomes" id="UP000192656">
    <property type="component" value="Unassembled WGS sequence"/>
</dbReference>
<dbReference type="InterPro" id="IPR058637">
    <property type="entry name" value="YknX-like_C"/>
</dbReference>